<dbReference type="EMBL" id="AFYH01022283">
    <property type="status" value="NOT_ANNOTATED_CDS"/>
    <property type="molecule type" value="Genomic_DNA"/>
</dbReference>
<feature type="domain" description="Methylcytosine dioxygenase TET1-3 oxygenase" evidence="13">
    <location>
        <begin position="924"/>
        <end position="1406"/>
    </location>
</feature>
<dbReference type="PANTHER" id="PTHR23358:SF2">
    <property type="entry name" value="METHYLCYTOSINE DIOXYGENASE TET1"/>
    <property type="match status" value="1"/>
</dbReference>
<dbReference type="InterPro" id="IPR040175">
    <property type="entry name" value="TET1/2/3"/>
</dbReference>
<dbReference type="Pfam" id="PF12851">
    <property type="entry name" value="Tet_JBP"/>
    <property type="match status" value="1"/>
</dbReference>
<dbReference type="PANTHER" id="PTHR23358">
    <property type="entry name" value="METHYLCYTOSINE DIOXYGENASE TET"/>
    <property type="match status" value="1"/>
</dbReference>
<protein>
    <recommendedName>
        <fullName evidence="11">Methylcytosine dioxygenase TET</fullName>
        <ecNumber evidence="11">1.14.11.80</ecNumber>
    </recommendedName>
</protein>
<evidence type="ECO:0000256" key="10">
    <source>
        <dbReference type="ARBA" id="ARBA00049431"/>
    </source>
</evidence>
<evidence type="ECO:0000256" key="4">
    <source>
        <dbReference type="ARBA" id="ARBA00022723"/>
    </source>
</evidence>
<dbReference type="CDD" id="cd18895">
    <property type="entry name" value="TET1"/>
    <property type="match status" value="1"/>
</dbReference>
<evidence type="ECO:0000256" key="5">
    <source>
        <dbReference type="ARBA" id="ARBA00022833"/>
    </source>
</evidence>
<evidence type="ECO:0000256" key="6">
    <source>
        <dbReference type="ARBA" id="ARBA00022964"/>
    </source>
</evidence>
<feature type="region of interest" description="Disordered" evidence="12">
    <location>
        <begin position="1429"/>
        <end position="1466"/>
    </location>
</feature>
<evidence type="ECO:0000256" key="8">
    <source>
        <dbReference type="ARBA" id="ARBA00023004"/>
    </source>
</evidence>
<dbReference type="eggNOG" id="ENOG502QURD">
    <property type="taxonomic scope" value="Eukaryota"/>
</dbReference>
<dbReference type="GO" id="GO:0070579">
    <property type="term" value="F:DNA 5-methylcytosine dioxygenase activity"/>
    <property type="evidence" value="ECO:0007669"/>
    <property type="project" value="UniProtKB-UniRule"/>
</dbReference>
<dbReference type="STRING" id="7897.ENSLACP00000016889"/>
<keyword evidence="8 11" id="KW-0408">Iron</keyword>
<evidence type="ECO:0000256" key="7">
    <source>
        <dbReference type="ARBA" id="ARBA00023002"/>
    </source>
</evidence>
<dbReference type="HOGENOM" id="CLU_001618_1_0_1"/>
<evidence type="ECO:0000256" key="12">
    <source>
        <dbReference type="SAM" id="MobiDB-lite"/>
    </source>
</evidence>
<dbReference type="EMBL" id="AFYH01022282">
    <property type="status" value="NOT_ANNOTATED_CDS"/>
    <property type="molecule type" value="Genomic_DNA"/>
</dbReference>
<feature type="region of interest" description="Disordered" evidence="12">
    <location>
        <begin position="136"/>
        <end position="155"/>
    </location>
</feature>
<feature type="compositionally biased region" description="Polar residues" evidence="12">
    <location>
        <begin position="1132"/>
        <end position="1145"/>
    </location>
</feature>
<dbReference type="GO" id="GO:0005634">
    <property type="term" value="C:nucleus"/>
    <property type="evidence" value="ECO:0007669"/>
    <property type="project" value="UniProtKB-UniRule"/>
</dbReference>
<dbReference type="EMBL" id="AFYH01022281">
    <property type="status" value="NOT_ANNOTATED_CDS"/>
    <property type="molecule type" value="Genomic_DNA"/>
</dbReference>
<feature type="region of interest" description="Disordered" evidence="12">
    <location>
        <begin position="670"/>
        <end position="691"/>
    </location>
</feature>
<evidence type="ECO:0000256" key="11">
    <source>
        <dbReference type="RuleBase" id="RU367064"/>
    </source>
</evidence>
<dbReference type="FunCoup" id="H3B4R8">
    <property type="interactions" value="1003"/>
</dbReference>
<dbReference type="GO" id="GO:0005694">
    <property type="term" value="C:chromosome"/>
    <property type="evidence" value="ECO:0007669"/>
    <property type="project" value="UniProtKB-SubCell"/>
</dbReference>
<keyword evidence="7 11" id="KW-0560">Oxidoreductase</keyword>
<dbReference type="GO" id="GO:0141166">
    <property type="term" value="P:chromosomal 5-methylcytosine DNA demethylation pathway"/>
    <property type="evidence" value="ECO:0007669"/>
    <property type="project" value="UniProtKB-UniRule"/>
</dbReference>
<gene>
    <name evidence="14" type="primary">TET1</name>
</gene>
<dbReference type="GeneTree" id="ENSGT00940000158935"/>
<dbReference type="GO" id="GO:0008270">
    <property type="term" value="F:zinc ion binding"/>
    <property type="evidence" value="ECO:0007669"/>
    <property type="project" value="UniProtKB-UniRule"/>
</dbReference>
<comment type="catalytic activity">
    <reaction evidence="10 11">
        <text>a 5-hydroxymethyl-2'-deoxycytidine in DNA + 2-oxoglutarate + O2 = a 5-formyl-2'-deoxycytidine in DNA + succinate + CO2 + H2O</text>
        <dbReference type="Rhea" id="RHEA:53828"/>
        <dbReference type="Rhea" id="RHEA-COMP:13315"/>
        <dbReference type="Rhea" id="RHEA-COMP:13656"/>
        <dbReference type="ChEBI" id="CHEBI:15377"/>
        <dbReference type="ChEBI" id="CHEBI:15379"/>
        <dbReference type="ChEBI" id="CHEBI:16526"/>
        <dbReference type="ChEBI" id="CHEBI:16810"/>
        <dbReference type="ChEBI" id="CHEBI:30031"/>
        <dbReference type="ChEBI" id="CHEBI:136731"/>
        <dbReference type="ChEBI" id="CHEBI:137731"/>
        <dbReference type="EC" id="1.14.11.80"/>
    </reaction>
</comment>
<proteinExistence type="inferred from homology"/>
<feature type="compositionally biased region" description="Basic and acidic residues" evidence="12">
    <location>
        <begin position="1456"/>
        <end position="1466"/>
    </location>
</feature>
<dbReference type="GO" id="GO:0040029">
    <property type="term" value="P:epigenetic regulation of gene expression"/>
    <property type="evidence" value="ECO:0007669"/>
    <property type="project" value="InterPro"/>
</dbReference>
<comment type="similarity">
    <text evidence="2 11">Belongs to the TET family.</text>
</comment>
<organism evidence="14 15">
    <name type="scientific">Latimeria chalumnae</name>
    <name type="common">Coelacanth</name>
    <dbReference type="NCBI Taxonomy" id="7897"/>
    <lineage>
        <taxon>Eukaryota</taxon>
        <taxon>Metazoa</taxon>
        <taxon>Chordata</taxon>
        <taxon>Craniata</taxon>
        <taxon>Vertebrata</taxon>
        <taxon>Euteleostomi</taxon>
        <taxon>Coelacanthiformes</taxon>
        <taxon>Coelacanthidae</taxon>
        <taxon>Latimeria</taxon>
    </lineage>
</organism>
<feature type="region of interest" description="Disordered" evidence="12">
    <location>
        <begin position="493"/>
        <end position="519"/>
    </location>
</feature>
<keyword evidence="5 11" id="KW-0862">Zinc</keyword>
<feature type="compositionally biased region" description="Basic and acidic residues" evidence="12">
    <location>
        <begin position="1105"/>
        <end position="1128"/>
    </location>
</feature>
<name>H3B4R8_LATCH</name>
<dbReference type="InterPro" id="IPR046942">
    <property type="entry name" value="TET_oxygenase"/>
</dbReference>
<dbReference type="SMART" id="SM01333">
    <property type="entry name" value="Tet_JBP"/>
    <property type="match status" value="1"/>
</dbReference>
<comment type="function">
    <text evidence="11">Dioxygenase that catalyzes the conversion of the modified genomic base 5-methylcytosine (5mC) into 5-hydroxymethylcytosine (5hmC) and plays a key role in epigenetic chromatin reprogramming during embryonic development.</text>
</comment>
<comment type="cofactor">
    <cofactor evidence="11">
        <name>Fe(2+)</name>
        <dbReference type="ChEBI" id="CHEBI:29033"/>
    </cofactor>
    <text evidence="11">Binds 1 Fe(2+) ion per subunit.</text>
</comment>
<dbReference type="Bgee" id="ENSLACG00000014877">
    <property type="expression patterns" value="Expressed in post-anal tail muscle and 2 other cell types or tissues"/>
</dbReference>
<evidence type="ECO:0000313" key="15">
    <source>
        <dbReference type="Proteomes" id="UP000008672"/>
    </source>
</evidence>
<feature type="region of interest" description="Disordered" evidence="12">
    <location>
        <begin position="1094"/>
        <end position="1145"/>
    </location>
</feature>
<evidence type="ECO:0000313" key="14">
    <source>
        <dbReference type="Ensembl" id="ENSLACP00000016889.1"/>
    </source>
</evidence>
<dbReference type="Ensembl" id="ENSLACT00000017008.1">
    <property type="protein sequence ID" value="ENSLACP00000016889.1"/>
    <property type="gene ID" value="ENSLACG00000014877.1"/>
</dbReference>
<feature type="compositionally biased region" description="Basic and acidic residues" evidence="12">
    <location>
        <begin position="670"/>
        <end position="679"/>
    </location>
</feature>
<dbReference type="GO" id="GO:0045944">
    <property type="term" value="P:positive regulation of transcription by RNA polymerase II"/>
    <property type="evidence" value="ECO:0007669"/>
    <property type="project" value="TreeGrafter"/>
</dbReference>
<dbReference type="OMA" id="VKEQLMH"/>
<comment type="subcellular location">
    <subcellularLocation>
        <location evidence="1">Chromosome</location>
    </subcellularLocation>
</comment>
<evidence type="ECO:0000256" key="1">
    <source>
        <dbReference type="ARBA" id="ARBA00004286"/>
    </source>
</evidence>
<evidence type="ECO:0000259" key="13">
    <source>
        <dbReference type="SMART" id="SM01333"/>
    </source>
</evidence>
<comment type="catalytic activity">
    <reaction evidence="9 11">
        <text>a 5-formyl-2'-deoxycytidine in DNA + 2-oxoglutarate + O2 = a 5-carboxyl-2'-deoxycytidine in DNA + succinate + CO2 + H(+)</text>
        <dbReference type="Rhea" id="RHEA:53832"/>
        <dbReference type="Rhea" id="RHEA-COMP:13656"/>
        <dbReference type="Rhea" id="RHEA-COMP:13657"/>
        <dbReference type="ChEBI" id="CHEBI:15378"/>
        <dbReference type="ChEBI" id="CHEBI:15379"/>
        <dbReference type="ChEBI" id="CHEBI:16526"/>
        <dbReference type="ChEBI" id="CHEBI:16810"/>
        <dbReference type="ChEBI" id="CHEBI:30031"/>
        <dbReference type="ChEBI" id="CHEBI:137731"/>
        <dbReference type="ChEBI" id="CHEBI:137732"/>
        <dbReference type="EC" id="1.14.11.80"/>
    </reaction>
</comment>
<dbReference type="InterPro" id="IPR024779">
    <property type="entry name" value="2OGFeDO_JBP1/TET_oxygenase_dom"/>
</dbReference>
<evidence type="ECO:0000256" key="9">
    <source>
        <dbReference type="ARBA" id="ARBA00047840"/>
    </source>
</evidence>
<evidence type="ECO:0000256" key="3">
    <source>
        <dbReference type="ARBA" id="ARBA00022454"/>
    </source>
</evidence>
<keyword evidence="3" id="KW-0158">Chromosome</keyword>
<dbReference type="InParanoid" id="H3B4R8"/>
<dbReference type="EMBL" id="AFYH01022280">
    <property type="status" value="NOT_ANNOTATED_CDS"/>
    <property type="molecule type" value="Genomic_DNA"/>
</dbReference>
<feature type="compositionally biased region" description="Polar residues" evidence="12">
    <location>
        <begin position="140"/>
        <end position="155"/>
    </location>
</feature>
<comment type="catalytic activity">
    <reaction evidence="11">
        <text>a 5-methyl-2'-deoxycytidine in DNA + 2-oxoglutarate + O2 = a 5-hydroxymethyl-2'-deoxycytidine in DNA + succinate + CO2</text>
        <dbReference type="Rhea" id="RHEA:52636"/>
        <dbReference type="Rhea" id="RHEA-COMP:11370"/>
        <dbReference type="Rhea" id="RHEA-COMP:13315"/>
        <dbReference type="ChEBI" id="CHEBI:15379"/>
        <dbReference type="ChEBI" id="CHEBI:16526"/>
        <dbReference type="ChEBI" id="CHEBI:16810"/>
        <dbReference type="ChEBI" id="CHEBI:30031"/>
        <dbReference type="ChEBI" id="CHEBI:85454"/>
        <dbReference type="ChEBI" id="CHEBI:136731"/>
        <dbReference type="EC" id="1.14.11.80"/>
    </reaction>
</comment>
<keyword evidence="4 11" id="KW-0479">Metal-binding</keyword>
<reference evidence="14" key="3">
    <citation type="submission" date="2025-09" db="UniProtKB">
        <authorList>
            <consortium name="Ensembl"/>
        </authorList>
    </citation>
    <scope>IDENTIFICATION</scope>
</reference>
<dbReference type="EMBL" id="AFYH01022279">
    <property type="status" value="NOT_ANNOTATED_CDS"/>
    <property type="molecule type" value="Genomic_DNA"/>
</dbReference>
<feature type="region of interest" description="Disordered" evidence="12">
    <location>
        <begin position="326"/>
        <end position="347"/>
    </location>
</feature>
<evidence type="ECO:0000256" key="2">
    <source>
        <dbReference type="ARBA" id="ARBA00007502"/>
    </source>
</evidence>
<reference evidence="15" key="1">
    <citation type="submission" date="2011-08" db="EMBL/GenBank/DDBJ databases">
        <title>The draft genome of Latimeria chalumnae.</title>
        <authorList>
            <person name="Di Palma F."/>
            <person name="Alfoldi J."/>
            <person name="Johnson J."/>
            <person name="Berlin A."/>
            <person name="Gnerre S."/>
            <person name="Jaffe D."/>
            <person name="MacCallum I."/>
            <person name="Young S."/>
            <person name="Walker B.J."/>
            <person name="Lander E."/>
            <person name="Lindblad-Toh K."/>
        </authorList>
    </citation>
    <scope>NUCLEOTIDE SEQUENCE [LARGE SCALE GENOMIC DNA]</scope>
    <source>
        <strain evidence="15">Wild caught</strain>
    </source>
</reference>
<sequence>ILQADLEKKAFNGSKSEHMEEGIPNGAETHSLKLNITPPLENGLHNQEETMTVLGETKWVDKGHQDFSIHLNGDINRTVAETKNLKVTGEDNKVSFFHDSVEPQKLFAQTFMNGFKPEVDPLTDSAVPLKKVKLEESTDSFKSNQDESSSTHLTNTDNLDAVNTLTTVCYAPSEKQKSHNVVVNSTDCSHQGLQHPDYSYLHNNAENLTQQSNSICFSKKDTGSEESAINVPKSDGCISSLLFQPSLLSFMKNRNLSIEQAIAIEALTQLSATPLENPSETKASDSQVITSSLLQSGSTQNEVQVICSQQSEQQPESQWSLLQHQLPSQPVPSGSLTNTSTSWENSPETSNVLLHACSSAALVSDHVNSHHTVENSASKSPNHLHFLQQRINDSVETSQSEPSNSNTTLDLNSSAVFSKRVRNKDEVDVAAQLAQLALIIESSQYCQNGPQHKQPINTTETNLASEETKQTYSQEQNVLQEKTDLLKKPSYQTLSAGKQKPSPQKKAKSTPLKQSFKKKPQVAFQELSNQKKKPQYKLQNIWIQQLNKFSQFLQQDLKSTKIKKLPKTKVQKVLPRKKPHLFLPQTQIQFHKYLPKPTQENIKDLQPELDKPDCLSPNHLKSKTDFPEHSRLQGSIVTNTIPLQPLEANMAVNGSDQNEIPSPGPVLVSEADRTSKRNSFETPSSCTTRDPRHVKVETSGAITILSTSNLGAEDTHSEMEPDFTGEGTPTKNTLNSFLESPMKYLDTPTKNLIDTPSKKGQSDFPICDCVEQIIEKDEGPYYTHLGAGPSVAAVREIMESRYGEKGKAIRIEVVIYTGKEGKSSQGCPIAKWVIRRSNDEEKLLCLVRQRAGHHCQNAVIVILILAWEGIPRLLADKLYQELTDTLKKYGSPTSRRCALNEDRTCACQGLDPETCGASFSFGCSWSMYFNGCKFARSKYPRKFKLLTDDSKEEEKLDSNLQNLATDVAPVYEKLAPDAFHNQVEQEHVAPDCRLGLKEGRPFSGVTACIDFCAHAHKDTHNMHNGSTVVCTLTKEDNRSVGAIPEDEQLHVLPLYKISQTDEFGDEAGQEAKIKNGAIQVLSAFPREVRLLAEPVKSSKKKKQDSKRVAADKQNNPDKKQSTPTKSKDGLLNAQSNSPQQLGNRTSSLQKLTAMKMESQEHQNAFKYAGPTSVGSYSLLGNYTPSSSYNLCSVYPFPSIPQPGTPTVSNFQQNFSVPYGYIGYNGNQHYVSSYMKYSNFNMSVNGYTGTLFEDTKSNVQHSFSNSSSADQNHIDSLNRMFENQVVKEQKIPNQLPNSQFSQLSNACNSLEKIFANSKATNGSDSNSYKMQSSEIPAPMGNGTLPEEVWSDSEHNFLDEDIGGVAVAPSHGSILIECARRELHATTPIKKPNRNHPTRISLVFYQHKSLNEPKHGLALWEAKMAERAKEREEEAERLGYESGVTKSGNKKGKQAASDNRDELQKDNELIKIPTRKSLTATRDRVITVSSYALTQVTGPYNRWV</sequence>
<accession>H3B4R8</accession>
<dbReference type="EC" id="1.14.11.80" evidence="11"/>
<reference evidence="14" key="2">
    <citation type="submission" date="2025-08" db="UniProtKB">
        <authorList>
            <consortium name="Ensembl"/>
        </authorList>
    </citation>
    <scope>IDENTIFICATION</scope>
</reference>
<keyword evidence="15" id="KW-1185">Reference proteome</keyword>
<comment type="cofactor">
    <cofactor evidence="11">
        <name>Zn(2+)</name>
        <dbReference type="ChEBI" id="CHEBI:29105"/>
    </cofactor>
    <text evidence="11">The zinc ions have a structural role.</text>
</comment>
<keyword evidence="6 11" id="KW-0223">Dioxygenase</keyword>
<dbReference type="Proteomes" id="UP000008672">
    <property type="component" value="Unassembled WGS sequence"/>
</dbReference>